<dbReference type="EMBL" id="JASJQH010007213">
    <property type="protein sequence ID" value="KAK9712487.1"/>
    <property type="molecule type" value="Genomic_DNA"/>
</dbReference>
<protein>
    <submittedName>
        <fullName evidence="1">UV excision repair protein RAD23 B</fullName>
    </submittedName>
</protein>
<dbReference type="SUPFAM" id="SSF55729">
    <property type="entry name" value="Acyl-CoA N-acyltransferases (Nat)"/>
    <property type="match status" value="1"/>
</dbReference>
<accession>A0ABR2W0N1</accession>
<dbReference type="InterPro" id="IPR016181">
    <property type="entry name" value="Acyl_CoA_acyltransferase"/>
</dbReference>
<comment type="caution">
    <text evidence="1">The sequence shown here is derived from an EMBL/GenBank/DDBJ whole genome shotgun (WGS) entry which is preliminary data.</text>
</comment>
<dbReference type="PANTHER" id="PTHR20905:SF1">
    <property type="entry name" value="AT07410P-RELATED"/>
    <property type="match status" value="1"/>
</dbReference>
<dbReference type="Gene3D" id="3.40.630.30">
    <property type="match status" value="1"/>
</dbReference>
<dbReference type="Proteomes" id="UP001479436">
    <property type="component" value="Unassembled WGS sequence"/>
</dbReference>
<gene>
    <name evidence="1" type="primary">RAD23B</name>
    <name evidence="1" type="ORF">K7432_007107</name>
</gene>
<evidence type="ECO:0000313" key="1">
    <source>
        <dbReference type="EMBL" id="KAK9712487.1"/>
    </source>
</evidence>
<keyword evidence="2" id="KW-1185">Reference proteome</keyword>
<organism evidence="1 2">
    <name type="scientific">Basidiobolus ranarum</name>
    <dbReference type="NCBI Taxonomy" id="34480"/>
    <lineage>
        <taxon>Eukaryota</taxon>
        <taxon>Fungi</taxon>
        <taxon>Fungi incertae sedis</taxon>
        <taxon>Zoopagomycota</taxon>
        <taxon>Entomophthoromycotina</taxon>
        <taxon>Basidiobolomycetes</taxon>
        <taxon>Basidiobolales</taxon>
        <taxon>Basidiobolaceae</taxon>
        <taxon>Basidiobolus</taxon>
    </lineage>
</organism>
<evidence type="ECO:0000313" key="2">
    <source>
        <dbReference type="Proteomes" id="UP001479436"/>
    </source>
</evidence>
<reference evidence="1 2" key="1">
    <citation type="submission" date="2023-04" db="EMBL/GenBank/DDBJ databases">
        <title>Genome of Basidiobolus ranarum AG-B5.</title>
        <authorList>
            <person name="Stajich J.E."/>
            <person name="Carter-House D."/>
            <person name="Gryganskyi A."/>
        </authorList>
    </citation>
    <scope>NUCLEOTIDE SEQUENCE [LARGE SCALE GENOMIC DNA]</scope>
    <source>
        <strain evidence="1 2">AG-B5</strain>
    </source>
</reference>
<sequence>MTIVNENIVFRLLKPSSPSSSIEQCKSLVIDNFLKYGSLERELRRTYSEEKIRSFLSGYVNNLVEASIPYEISVYALDKVTNQVVGVFLNGNCELEEFEMEYTGDPIIPFLEELDNSYFQNRLNNGQYFHGVMVAVHPDFSRRGIFKNLCLLSFQVALSKKFEFFIAECSSPYTFGTLTKFGATIEASSKYSEFEFKGSRPFRDLEGTCCLVQLDKHQLEAALKQNQLPHIEE</sequence>
<name>A0ABR2W0N1_9FUNG</name>
<proteinExistence type="predicted"/>
<dbReference type="PANTHER" id="PTHR20905">
    <property type="entry name" value="N-ACETYLTRANSFERASE-RELATED"/>
    <property type="match status" value="1"/>
</dbReference>